<reference evidence="1" key="1">
    <citation type="submission" date="2020-02" db="EMBL/GenBank/DDBJ databases">
        <title>Flavobacterium sp. genome.</title>
        <authorList>
            <person name="Jung H.S."/>
            <person name="Baek J.H."/>
            <person name="Jeon C.O."/>
        </authorList>
    </citation>
    <scope>NUCLEOTIDE SEQUENCE</scope>
    <source>
        <strain evidence="1">SE-s28</strain>
    </source>
</reference>
<gene>
    <name evidence="1" type="ORF">G6047_00465</name>
</gene>
<dbReference type="SUPFAM" id="SSF63829">
    <property type="entry name" value="Calcium-dependent phosphotriesterase"/>
    <property type="match status" value="1"/>
</dbReference>
<dbReference type="Gene3D" id="2.80.10.50">
    <property type="match status" value="6"/>
</dbReference>
<dbReference type="SUPFAM" id="SSF75011">
    <property type="entry name" value="3-carboxy-cis,cis-mucoante lactonizing enzyme"/>
    <property type="match status" value="1"/>
</dbReference>
<accession>A0A972JG50</accession>
<organism evidence="1 2">
    <name type="scientific">Flavobacterium silvaticum</name>
    <dbReference type="NCBI Taxonomy" id="1852020"/>
    <lineage>
        <taxon>Bacteria</taxon>
        <taxon>Pseudomonadati</taxon>
        <taxon>Bacteroidota</taxon>
        <taxon>Flavobacteriia</taxon>
        <taxon>Flavobacteriales</taxon>
        <taxon>Flavobacteriaceae</taxon>
        <taxon>Flavobacterium</taxon>
    </lineage>
</organism>
<dbReference type="RefSeq" id="WP_169525360.1">
    <property type="nucleotide sequence ID" value="NZ_JAAMPU010000081.1"/>
</dbReference>
<dbReference type="InterPro" id="IPR013431">
    <property type="entry name" value="Delta_60_rpt"/>
</dbReference>
<protein>
    <submittedName>
        <fullName evidence="1">Delta-60 repeat domain-containing protein</fullName>
    </submittedName>
</protein>
<evidence type="ECO:0000313" key="1">
    <source>
        <dbReference type="EMBL" id="NMH26490.1"/>
    </source>
</evidence>
<dbReference type="AlphaFoldDB" id="A0A972JG50"/>
<dbReference type="NCBIfam" id="TIGR02608">
    <property type="entry name" value="delta_60_rpt"/>
    <property type="match status" value="12"/>
</dbReference>
<comment type="caution">
    <text evidence="1">The sequence shown here is derived from an EMBL/GenBank/DDBJ whole genome shotgun (WGS) entry which is preliminary data.</text>
</comment>
<dbReference type="Pfam" id="PF17164">
    <property type="entry name" value="DUF5122"/>
    <property type="match status" value="14"/>
</dbReference>
<proteinExistence type="predicted"/>
<dbReference type="Proteomes" id="UP000712080">
    <property type="component" value="Unassembled WGS sequence"/>
</dbReference>
<sequence length="1027" mass="108755">MKQLFTLLLFVVTGICIGQPGRKDPTFNLSGHAEGTDDSVYATAVEPSGIIVAGGIFTSYNGTPVGRIARIYTDGSLITGFNTGTGFNAAVQDIEIQPDGKIIVAGLFTSYNGTSVGRIVRLNQDGTLDSGFAGSGTGADFDIFDVNLLADGSIMIAGRFYNYNGHPSKQIARLFSDGSFDSSFDVGGGPNLAVYKIVQESDGSFLIGGDFQTYGPNQAYYIARINNDGSFNTEFLGRPNYNVREIYVQPSGKILIGGQFNTAGGFGGPDYAGLARYNYNGTLDTSFPNVLPLGSVPYHIIGQPDGKLIISGYVPGAPGVFPKNIVRLSEDGVLDTTFDSGTGTAIAFGGTSLMSNGQIIVGGYFDSYNGQPAGNIARLNSDATLDQTFNQLPAGSGGPDFTVSTIALQPDGRLVANGVETNSGPNDGLKRYFSTGDADTSFYTGSFDGSVTHIELQSDGKFLVMGNFNQFAGTISRKIVRLLADGSYDNSFFSVFEETATLKQVIVQPDGKILVMGGLDFNGMQRQLIRLNEDGSYDDTFNDGLAGGWNLYGMLQQADGKIILTGDFWEYNYQLASNRIRLNPDGTIDSAFLPYTNDYQTDLIQAQPDGKFLESGYRMDTFEWYVVRFNADGSLDTTFQQVDVQSVKDMDVQADGKIVIVGNFDYVNGVDRFGVARLLTDGTVDMGFDSSLDYGLNGYTNALAIQPDGQILIGGNFEYYNGLPYPFLGRLNGGDGPNGSTSVTGYSGNGQYCAGGTVDIDYTATGTFDPANQFELHLSDANGQFPGTVIGTSTSFPSGTITGTIPSNATAGSSYKFRVDATSPTTTGTAYPLTFNVGTETLYYLDADADGYGNPDITTSACFLPAGYAANNSDCDDTNAANHEGYPFYVDADGDGFGSTAQQTVCTANANVAPTGFSLNNTDCDDTNAANHEGYPFYVDADGDGFGSTAQQTVCTANPNVAPTGFSLNNTDCDDTNAANHEGYPFYVDADGDGFGSTTQQTVCTANPNVAPAGFSLDNTDCDDTNA</sequence>
<feature type="non-terminal residue" evidence="1">
    <location>
        <position position="1027"/>
    </location>
</feature>
<keyword evidence="2" id="KW-1185">Reference proteome</keyword>
<dbReference type="EMBL" id="JAAMPU010000081">
    <property type="protein sequence ID" value="NMH26490.1"/>
    <property type="molecule type" value="Genomic_DNA"/>
</dbReference>
<name>A0A972JG50_9FLAO</name>
<evidence type="ECO:0000313" key="2">
    <source>
        <dbReference type="Proteomes" id="UP000712080"/>
    </source>
</evidence>